<dbReference type="Proteomes" id="UP001145114">
    <property type="component" value="Unassembled WGS sequence"/>
</dbReference>
<evidence type="ECO:0000313" key="1">
    <source>
        <dbReference type="EMBL" id="KAJ1670607.1"/>
    </source>
</evidence>
<proteinExistence type="predicted"/>
<reference evidence="1" key="1">
    <citation type="submission" date="2022-06" db="EMBL/GenBank/DDBJ databases">
        <title>Phylogenomic reconstructions and comparative analyses of Kickxellomycotina fungi.</title>
        <authorList>
            <person name="Reynolds N.K."/>
            <person name="Stajich J.E."/>
            <person name="Barry K."/>
            <person name="Grigoriev I.V."/>
            <person name="Crous P."/>
            <person name="Smith M.E."/>
        </authorList>
    </citation>
    <scope>NUCLEOTIDE SEQUENCE</scope>
    <source>
        <strain evidence="1">RSA 2271</strain>
    </source>
</reference>
<protein>
    <submittedName>
        <fullName evidence="1">Uncharacterized protein</fullName>
    </submittedName>
</protein>
<accession>A0ACC1H6Y4</accession>
<evidence type="ECO:0000313" key="2">
    <source>
        <dbReference type="Proteomes" id="UP001145114"/>
    </source>
</evidence>
<feature type="non-terminal residue" evidence="1">
    <location>
        <position position="94"/>
    </location>
</feature>
<feature type="non-terminal residue" evidence="1">
    <location>
        <position position="1"/>
    </location>
</feature>
<keyword evidence="2" id="KW-1185">Reference proteome</keyword>
<sequence>SPISPQAEESDSDLSAATDSSAGDTDSEMSSDGEGSVSPEIEEATRPDLSSQNRPWQQSSAGPDEDRRKFRTCQYFVRGRCKKGEMCPYKHDTS</sequence>
<gene>
    <name evidence="1" type="ORF">EV182_008102</name>
</gene>
<organism evidence="1 2">
    <name type="scientific">Spiromyces aspiralis</name>
    <dbReference type="NCBI Taxonomy" id="68401"/>
    <lineage>
        <taxon>Eukaryota</taxon>
        <taxon>Fungi</taxon>
        <taxon>Fungi incertae sedis</taxon>
        <taxon>Zoopagomycota</taxon>
        <taxon>Kickxellomycotina</taxon>
        <taxon>Kickxellomycetes</taxon>
        <taxon>Kickxellales</taxon>
        <taxon>Kickxellaceae</taxon>
        <taxon>Spiromyces</taxon>
    </lineage>
</organism>
<dbReference type="EMBL" id="JAMZIH010009167">
    <property type="protein sequence ID" value="KAJ1670607.1"/>
    <property type="molecule type" value="Genomic_DNA"/>
</dbReference>
<comment type="caution">
    <text evidence="1">The sequence shown here is derived from an EMBL/GenBank/DDBJ whole genome shotgun (WGS) entry which is preliminary data.</text>
</comment>
<name>A0ACC1H6Y4_9FUNG</name>